<evidence type="ECO:0000313" key="2">
    <source>
        <dbReference type="EMBL" id="KAK3684874.1"/>
    </source>
</evidence>
<evidence type="ECO:0000313" key="3">
    <source>
        <dbReference type="Proteomes" id="UP001270362"/>
    </source>
</evidence>
<feature type="compositionally biased region" description="Low complexity" evidence="1">
    <location>
        <begin position="18"/>
        <end position="59"/>
    </location>
</feature>
<accession>A0AAE1C9S5</accession>
<protein>
    <submittedName>
        <fullName evidence="2">Uncharacterized protein</fullName>
    </submittedName>
</protein>
<feature type="region of interest" description="Disordered" evidence="1">
    <location>
        <begin position="1"/>
        <end position="90"/>
    </location>
</feature>
<reference evidence="2" key="1">
    <citation type="journal article" date="2023" name="Mol. Phylogenet. Evol.">
        <title>Genome-scale phylogeny and comparative genomics of the fungal order Sordariales.</title>
        <authorList>
            <person name="Hensen N."/>
            <person name="Bonometti L."/>
            <person name="Westerberg I."/>
            <person name="Brannstrom I.O."/>
            <person name="Guillou S."/>
            <person name="Cros-Aarteil S."/>
            <person name="Calhoun S."/>
            <person name="Haridas S."/>
            <person name="Kuo A."/>
            <person name="Mondo S."/>
            <person name="Pangilinan J."/>
            <person name="Riley R."/>
            <person name="LaButti K."/>
            <person name="Andreopoulos B."/>
            <person name="Lipzen A."/>
            <person name="Chen C."/>
            <person name="Yan M."/>
            <person name="Daum C."/>
            <person name="Ng V."/>
            <person name="Clum A."/>
            <person name="Steindorff A."/>
            <person name="Ohm R.A."/>
            <person name="Martin F."/>
            <person name="Silar P."/>
            <person name="Natvig D.O."/>
            <person name="Lalanne C."/>
            <person name="Gautier V."/>
            <person name="Ament-Velasquez S.L."/>
            <person name="Kruys A."/>
            <person name="Hutchinson M.I."/>
            <person name="Powell A.J."/>
            <person name="Barry K."/>
            <person name="Miller A.N."/>
            <person name="Grigoriev I.V."/>
            <person name="Debuchy R."/>
            <person name="Gladieux P."/>
            <person name="Hiltunen Thoren M."/>
            <person name="Johannesson H."/>
        </authorList>
    </citation>
    <scope>NUCLEOTIDE SEQUENCE</scope>
    <source>
        <strain evidence="2">CBS 314.62</strain>
    </source>
</reference>
<feature type="compositionally biased region" description="Polar residues" evidence="1">
    <location>
        <begin position="60"/>
        <end position="70"/>
    </location>
</feature>
<feature type="compositionally biased region" description="Low complexity" evidence="1">
    <location>
        <begin position="71"/>
        <end position="85"/>
    </location>
</feature>
<keyword evidence="3" id="KW-1185">Reference proteome</keyword>
<dbReference type="Proteomes" id="UP001270362">
    <property type="component" value="Unassembled WGS sequence"/>
</dbReference>
<comment type="caution">
    <text evidence="2">The sequence shown here is derived from an EMBL/GenBank/DDBJ whole genome shotgun (WGS) entry which is preliminary data.</text>
</comment>
<sequence>MSSHIPILPSQIPFLPRPLSEGGLSPRSSRSPSPARPSSSLGIASSSWRRVSEMSSSTSNDAVASTSNTPAVGTSQGSSSASTSQPELSDQITTLTKADLRSYAGMVLRKFGLPPASESQPTNATTSTTTAREFDISEIMTEGDIYSHKLHYTVVDRQDDARKMNNRTVIMGELNPAANTSKRLTKFWAARDEFDRRQALLDAFKKYAIHAKLYVHQRRKFRDNMFVLCVPDLQAANMLSNVEDENYAAIHALTTEGLTGVNQDEHENRRAWRERMAEKITRESHDWAWEQAWKKINMGRHAEYFRPLRGSWIDASCTDEEIKVNTLNLIVEFAEKKLNWAALPVVVHSQEVEKEEKAFGHPL</sequence>
<reference evidence="2" key="2">
    <citation type="submission" date="2023-06" db="EMBL/GenBank/DDBJ databases">
        <authorList>
            <consortium name="Lawrence Berkeley National Laboratory"/>
            <person name="Haridas S."/>
            <person name="Hensen N."/>
            <person name="Bonometti L."/>
            <person name="Westerberg I."/>
            <person name="Brannstrom I.O."/>
            <person name="Guillou S."/>
            <person name="Cros-Aarteil S."/>
            <person name="Calhoun S."/>
            <person name="Kuo A."/>
            <person name="Mondo S."/>
            <person name="Pangilinan J."/>
            <person name="Riley R."/>
            <person name="Labutti K."/>
            <person name="Andreopoulos B."/>
            <person name="Lipzen A."/>
            <person name="Chen C."/>
            <person name="Yanf M."/>
            <person name="Daum C."/>
            <person name="Ng V."/>
            <person name="Clum A."/>
            <person name="Steindorff A."/>
            <person name="Ohm R."/>
            <person name="Martin F."/>
            <person name="Silar P."/>
            <person name="Natvig D."/>
            <person name="Lalanne C."/>
            <person name="Gautier V."/>
            <person name="Ament-Velasquez S.L."/>
            <person name="Kruys A."/>
            <person name="Hutchinson M.I."/>
            <person name="Powell A.J."/>
            <person name="Barry K."/>
            <person name="Miller A.N."/>
            <person name="Grigoriev I.V."/>
            <person name="Debuchy R."/>
            <person name="Gladieux P."/>
            <person name="Thoren M.H."/>
            <person name="Johannesson H."/>
        </authorList>
    </citation>
    <scope>NUCLEOTIDE SEQUENCE</scope>
    <source>
        <strain evidence="2">CBS 314.62</strain>
    </source>
</reference>
<gene>
    <name evidence="2" type="ORF">B0T22DRAFT_201340</name>
</gene>
<dbReference type="AlphaFoldDB" id="A0AAE1C9S5"/>
<evidence type="ECO:0000256" key="1">
    <source>
        <dbReference type="SAM" id="MobiDB-lite"/>
    </source>
</evidence>
<proteinExistence type="predicted"/>
<dbReference type="EMBL" id="JAULSO010000003">
    <property type="protein sequence ID" value="KAK3684874.1"/>
    <property type="molecule type" value="Genomic_DNA"/>
</dbReference>
<organism evidence="2 3">
    <name type="scientific">Podospora appendiculata</name>
    <dbReference type="NCBI Taxonomy" id="314037"/>
    <lineage>
        <taxon>Eukaryota</taxon>
        <taxon>Fungi</taxon>
        <taxon>Dikarya</taxon>
        <taxon>Ascomycota</taxon>
        <taxon>Pezizomycotina</taxon>
        <taxon>Sordariomycetes</taxon>
        <taxon>Sordariomycetidae</taxon>
        <taxon>Sordariales</taxon>
        <taxon>Podosporaceae</taxon>
        <taxon>Podospora</taxon>
    </lineage>
</organism>
<name>A0AAE1C9S5_9PEZI</name>